<dbReference type="Proteomes" id="UP001627154">
    <property type="component" value="Unassembled WGS sequence"/>
</dbReference>
<evidence type="ECO:0000256" key="1">
    <source>
        <dbReference type="SAM" id="Phobius"/>
    </source>
</evidence>
<keyword evidence="3" id="KW-1185">Reference proteome</keyword>
<proteinExistence type="predicted"/>
<feature type="transmembrane region" description="Helical" evidence="1">
    <location>
        <begin position="17"/>
        <end position="36"/>
    </location>
</feature>
<gene>
    <name evidence="2" type="ORF">TKK_018292</name>
</gene>
<comment type="caution">
    <text evidence="2">The sequence shown here is derived from an EMBL/GenBank/DDBJ whole genome shotgun (WGS) entry which is preliminary data.</text>
</comment>
<name>A0ABD2VZM1_9HYME</name>
<dbReference type="EMBL" id="JBJJXI010000148">
    <property type="protein sequence ID" value="KAL3386072.1"/>
    <property type="molecule type" value="Genomic_DNA"/>
</dbReference>
<evidence type="ECO:0000313" key="2">
    <source>
        <dbReference type="EMBL" id="KAL3386072.1"/>
    </source>
</evidence>
<evidence type="ECO:0000313" key="3">
    <source>
        <dbReference type="Proteomes" id="UP001627154"/>
    </source>
</evidence>
<keyword evidence="1" id="KW-0812">Transmembrane</keyword>
<keyword evidence="1" id="KW-0472">Membrane</keyword>
<organism evidence="2 3">
    <name type="scientific">Trichogramma kaykai</name>
    <dbReference type="NCBI Taxonomy" id="54128"/>
    <lineage>
        <taxon>Eukaryota</taxon>
        <taxon>Metazoa</taxon>
        <taxon>Ecdysozoa</taxon>
        <taxon>Arthropoda</taxon>
        <taxon>Hexapoda</taxon>
        <taxon>Insecta</taxon>
        <taxon>Pterygota</taxon>
        <taxon>Neoptera</taxon>
        <taxon>Endopterygota</taxon>
        <taxon>Hymenoptera</taxon>
        <taxon>Apocrita</taxon>
        <taxon>Proctotrupomorpha</taxon>
        <taxon>Chalcidoidea</taxon>
        <taxon>Trichogrammatidae</taxon>
        <taxon>Trichogramma</taxon>
    </lineage>
</organism>
<reference evidence="2 3" key="1">
    <citation type="journal article" date="2024" name="bioRxiv">
        <title>A reference genome for Trichogramma kaykai: A tiny desert-dwelling parasitoid wasp with competing sex-ratio distorters.</title>
        <authorList>
            <person name="Culotta J."/>
            <person name="Lindsey A.R."/>
        </authorList>
    </citation>
    <scope>NUCLEOTIDE SEQUENCE [LARGE SCALE GENOMIC DNA]</scope>
    <source>
        <strain evidence="2 3">KSX58</strain>
    </source>
</reference>
<feature type="transmembrane region" description="Helical" evidence="1">
    <location>
        <begin position="92"/>
        <end position="114"/>
    </location>
</feature>
<protein>
    <submittedName>
        <fullName evidence="2">Uncharacterized protein</fullName>
    </submittedName>
</protein>
<dbReference type="AlphaFoldDB" id="A0ABD2VZM1"/>
<keyword evidence="1" id="KW-1133">Transmembrane helix</keyword>
<sequence length="152" mass="17351">MGRLACKMCDYNFMGSGFYVILVGIIGSVITISDVIRLMNSTSASQSPALFKPSGVVPIQVERDLKLMTSILGLEHYMFLVIAIVTEYPMLHVPWLLMQLVIIGAELFVFFVRVFIEGLHVTRDEIVFSLITLHNWLQVFCLFQWQTQSRVF</sequence>
<accession>A0ABD2VZM1</accession>